<organism evidence="1 2">
    <name type="scientific">Necator americanus</name>
    <name type="common">Human hookworm</name>
    <dbReference type="NCBI Taxonomy" id="51031"/>
    <lineage>
        <taxon>Eukaryota</taxon>
        <taxon>Metazoa</taxon>
        <taxon>Ecdysozoa</taxon>
        <taxon>Nematoda</taxon>
        <taxon>Chromadorea</taxon>
        <taxon>Rhabditida</taxon>
        <taxon>Rhabditina</taxon>
        <taxon>Rhabditomorpha</taxon>
        <taxon>Strongyloidea</taxon>
        <taxon>Ancylostomatidae</taxon>
        <taxon>Bunostominae</taxon>
        <taxon>Necator</taxon>
    </lineage>
</organism>
<evidence type="ECO:0000313" key="2">
    <source>
        <dbReference type="Proteomes" id="UP001303046"/>
    </source>
</evidence>
<name>A0ABR1D297_NECAM</name>
<reference evidence="1 2" key="1">
    <citation type="submission" date="2023-08" db="EMBL/GenBank/DDBJ databases">
        <title>A Necator americanus chromosomal reference genome.</title>
        <authorList>
            <person name="Ilik V."/>
            <person name="Petrzelkova K.J."/>
            <person name="Pardy F."/>
            <person name="Fuh T."/>
            <person name="Niatou-Singa F.S."/>
            <person name="Gouil Q."/>
            <person name="Baker L."/>
            <person name="Ritchie M.E."/>
            <person name="Jex A.R."/>
            <person name="Gazzola D."/>
            <person name="Li H."/>
            <person name="Toshio Fujiwara R."/>
            <person name="Zhan B."/>
            <person name="Aroian R.V."/>
            <person name="Pafco B."/>
            <person name="Schwarz E.M."/>
        </authorList>
    </citation>
    <scope>NUCLEOTIDE SEQUENCE [LARGE SCALE GENOMIC DNA]</scope>
    <source>
        <strain evidence="1 2">Aroian</strain>
        <tissue evidence="1">Whole animal</tissue>
    </source>
</reference>
<dbReference type="Proteomes" id="UP001303046">
    <property type="component" value="Unassembled WGS sequence"/>
</dbReference>
<proteinExistence type="predicted"/>
<protein>
    <submittedName>
        <fullName evidence="1">Uncharacterized protein</fullName>
    </submittedName>
</protein>
<accession>A0ABR1D297</accession>
<dbReference type="EMBL" id="JAVFWL010000003">
    <property type="protein sequence ID" value="KAK6744620.1"/>
    <property type="molecule type" value="Genomic_DNA"/>
</dbReference>
<evidence type="ECO:0000313" key="1">
    <source>
        <dbReference type="EMBL" id="KAK6744620.1"/>
    </source>
</evidence>
<sequence>MLTSLNHTEFSFHKDSPPLFVVRWNLNMCEDCCNSRHLIGSAECEDYWMSVEEGKQSTNKHVFYVFQVVLAYNKSKH</sequence>
<keyword evidence="2" id="KW-1185">Reference proteome</keyword>
<gene>
    <name evidence="1" type="primary">Necator_chrIII.g12147</name>
    <name evidence="1" type="ORF">RB195_011381</name>
</gene>
<comment type="caution">
    <text evidence="1">The sequence shown here is derived from an EMBL/GenBank/DDBJ whole genome shotgun (WGS) entry which is preliminary data.</text>
</comment>